<dbReference type="Proteomes" id="UP000515154">
    <property type="component" value="Unplaced"/>
</dbReference>
<evidence type="ECO:0000313" key="3">
    <source>
        <dbReference type="RefSeq" id="XP_029656187.1"/>
    </source>
</evidence>
<proteinExistence type="predicted"/>
<dbReference type="Pfam" id="PF13384">
    <property type="entry name" value="HTH_23"/>
    <property type="match status" value="1"/>
</dbReference>
<dbReference type="InterPro" id="IPR009057">
    <property type="entry name" value="Homeodomain-like_sf"/>
</dbReference>
<dbReference type="AlphaFoldDB" id="A0A6P7U3U1"/>
<dbReference type="InterPro" id="IPR036397">
    <property type="entry name" value="RNaseH_sf"/>
</dbReference>
<accession>A0A6P7U3U1</accession>
<organism evidence="2 3">
    <name type="scientific">Octopus sinensis</name>
    <name type="common">East Asian common octopus</name>
    <dbReference type="NCBI Taxonomy" id="2607531"/>
    <lineage>
        <taxon>Eukaryota</taxon>
        <taxon>Metazoa</taxon>
        <taxon>Spiralia</taxon>
        <taxon>Lophotrochozoa</taxon>
        <taxon>Mollusca</taxon>
        <taxon>Cephalopoda</taxon>
        <taxon>Coleoidea</taxon>
        <taxon>Octopodiformes</taxon>
        <taxon>Octopoda</taxon>
        <taxon>Incirrata</taxon>
        <taxon>Octopodidae</taxon>
        <taxon>Octopus</taxon>
    </lineage>
</organism>
<dbReference type="Pfam" id="PF13358">
    <property type="entry name" value="DDE_3"/>
    <property type="match status" value="1"/>
</dbReference>
<reference evidence="3" key="1">
    <citation type="submission" date="2025-08" db="UniProtKB">
        <authorList>
            <consortium name="RefSeq"/>
        </authorList>
    </citation>
    <scope>IDENTIFICATION</scope>
</reference>
<dbReference type="GO" id="GO:0003676">
    <property type="term" value="F:nucleic acid binding"/>
    <property type="evidence" value="ECO:0007669"/>
    <property type="project" value="InterPro"/>
</dbReference>
<protein>
    <submittedName>
        <fullName evidence="3">Uncharacterized protein LOC115230102</fullName>
    </submittedName>
</protein>
<gene>
    <name evidence="3" type="primary">LOC115230102</name>
</gene>
<dbReference type="SUPFAM" id="SSF46689">
    <property type="entry name" value="Homeodomain-like"/>
    <property type="match status" value="1"/>
</dbReference>
<keyword evidence="2" id="KW-1185">Reference proteome</keyword>
<sequence>MTGSPCLRIQKKKHMDDFTKGKIIALYETKMTLRAISLKVGVHEATVSNFIQRYKKNGTIHRKPGSGRPKILDKNDLKELIKYSEENPTKTSKEISSEMTKLTNKAISSRTVIRNLNENGIFGLNSLPRSVAKMGLNDFVFQQDNAPCHTAKLIMNYFDKENIKTLDWPSQLPDLNPIEHLWAHIKAELSKIDLKNAEELKQELLHIWGNTVNPRKLAIFVISETSFSFSALQ</sequence>
<dbReference type="Gene3D" id="1.10.10.10">
    <property type="entry name" value="Winged helix-like DNA-binding domain superfamily/Winged helix DNA-binding domain"/>
    <property type="match status" value="1"/>
</dbReference>
<evidence type="ECO:0000259" key="1">
    <source>
        <dbReference type="Pfam" id="PF13358"/>
    </source>
</evidence>
<dbReference type="RefSeq" id="XP_029656187.1">
    <property type="nucleotide sequence ID" value="XM_029800327.1"/>
</dbReference>
<dbReference type="Gene3D" id="3.30.420.10">
    <property type="entry name" value="Ribonuclease H-like superfamily/Ribonuclease H"/>
    <property type="match status" value="1"/>
</dbReference>
<dbReference type="InterPro" id="IPR038717">
    <property type="entry name" value="Tc1-like_DDE_dom"/>
</dbReference>
<dbReference type="KEGG" id="osn:115230102"/>
<feature type="domain" description="Tc1-like transposase DDE" evidence="1">
    <location>
        <begin position="144"/>
        <end position="201"/>
    </location>
</feature>
<evidence type="ECO:0000313" key="2">
    <source>
        <dbReference type="Proteomes" id="UP000515154"/>
    </source>
</evidence>
<dbReference type="InterPro" id="IPR036388">
    <property type="entry name" value="WH-like_DNA-bd_sf"/>
</dbReference>
<name>A0A6P7U3U1_9MOLL</name>